<gene>
    <name evidence="4" type="ORF">EJ04DRAFT_510602</name>
</gene>
<dbReference type="Proteomes" id="UP000799444">
    <property type="component" value="Unassembled WGS sequence"/>
</dbReference>
<protein>
    <recommendedName>
        <fullName evidence="3">Tudor domain-containing protein</fullName>
    </recommendedName>
</protein>
<dbReference type="OrthoDB" id="79171at2759"/>
<name>A0A9P4V3T5_9PLEO</name>
<evidence type="ECO:0000313" key="4">
    <source>
        <dbReference type="EMBL" id="KAF2737039.1"/>
    </source>
</evidence>
<dbReference type="InterPro" id="IPR002999">
    <property type="entry name" value="Tudor"/>
</dbReference>
<dbReference type="AlphaFoldDB" id="A0A9P4V3T5"/>
<comment type="caution">
    <text evidence="4">The sequence shown here is derived from an EMBL/GenBank/DDBJ whole genome shotgun (WGS) entry which is preliminary data.</text>
</comment>
<keyword evidence="5" id="KW-1185">Reference proteome</keyword>
<keyword evidence="1" id="KW-0175">Coiled coil</keyword>
<dbReference type="PROSITE" id="PS50304">
    <property type="entry name" value="TUDOR"/>
    <property type="match status" value="1"/>
</dbReference>
<proteinExistence type="predicted"/>
<feature type="region of interest" description="Disordered" evidence="2">
    <location>
        <begin position="260"/>
        <end position="281"/>
    </location>
</feature>
<dbReference type="EMBL" id="ML996119">
    <property type="protein sequence ID" value="KAF2737039.1"/>
    <property type="molecule type" value="Genomic_DNA"/>
</dbReference>
<evidence type="ECO:0000259" key="3">
    <source>
        <dbReference type="PROSITE" id="PS50304"/>
    </source>
</evidence>
<dbReference type="Gene3D" id="2.30.30.140">
    <property type="match status" value="1"/>
</dbReference>
<dbReference type="SUPFAM" id="SSF63748">
    <property type="entry name" value="Tudor/PWWP/MBT"/>
    <property type="match status" value="1"/>
</dbReference>
<evidence type="ECO:0000256" key="1">
    <source>
        <dbReference type="SAM" id="Coils"/>
    </source>
</evidence>
<feature type="coiled-coil region" evidence="1">
    <location>
        <begin position="56"/>
        <end position="90"/>
    </location>
</feature>
<evidence type="ECO:0000256" key="2">
    <source>
        <dbReference type="SAM" id="MobiDB-lite"/>
    </source>
</evidence>
<sequence length="322" mass="35474">MASSVSTKRETLNKIKALEKELAVAVDAEKKSIDTLETLENFLQSPELIPKYHAYSKEINATLADQRATVAKLNAEIAQLQATLPKKEGQTEYKFDVFTHPILGKQLEPVEEGPAWRPETGTICKGKWEEDGQWYTVKILTILGSSAFPKYRVQFVDYQEGATLDPWDLRPFGQDNNKKRKADAMKASSTAPVSTPAVISAPATKNLPVKKSKIEHDPDADRTHRRIRKIGGNNRLTKNADNWKDYLSKGKGKAVVGNKKSMFSTSNDPKARVGVTGSGKTMTANAPRVRVRVDADAIANEAKEGNTAIVELAKKPAGKMWG</sequence>
<dbReference type="SMART" id="SM00333">
    <property type="entry name" value="TUDOR"/>
    <property type="match status" value="1"/>
</dbReference>
<reference evidence="4" key="1">
    <citation type="journal article" date="2020" name="Stud. Mycol.">
        <title>101 Dothideomycetes genomes: a test case for predicting lifestyles and emergence of pathogens.</title>
        <authorList>
            <person name="Haridas S."/>
            <person name="Albert R."/>
            <person name="Binder M."/>
            <person name="Bloem J."/>
            <person name="Labutti K."/>
            <person name="Salamov A."/>
            <person name="Andreopoulos B."/>
            <person name="Baker S."/>
            <person name="Barry K."/>
            <person name="Bills G."/>
            <person name="Bluhm B."/>
            <person name="Cannon C."/>
            <person name="Castanera R."/>
            <person name="Culley D."/>
            <person name="Daum C."/>
            <person name="Ezra D."/>
            <person name="Gonzalez J."/>
            <person name="Henrissat B."/>
            <person name="Kuo A."/>
            <person name="Liang C."/>
            <person name="Lipzen A."/>
            <person name="Lutzoni F."/>
            <person name="Magnuson J."/>
            <person name="Mondo S."/>
            <person name="Nolan M."/>
            <person name="Ohm R."/>
            <person name="Pangilinan J."/>
            <person name="Park H.-J."/>
            <person name="Ramirez L."/>
            <person name="Alfaro M."/>
            <person name="Sun H."/>
            <person name="Tritt A."/>
            <person name="Yoshinaga Y."/>
            <person name="Zwiers L.-H."/>
            <person name="Turgeon B."/>
            <person name="Goodwin S."/>
            <person name="Spatafora J."/>
            <person name="Crous P."/>
            <person name="Grigoriev I."/>
        </authorList>
    </citation>
    <scope>NUCLEOTIDE SEQUENCE</scope>
    <source>
        <strain evidence="4">CBS 125425</strain>
    </source>
</reference>
<evidence type="ECO:0000313" key="5">
    <source>
        <dbReference type="Proteomes" id="UP000799444"/>
    </source>
</evidence>
<accession>A0A9P4V3T5</accession>
<organism evidence="4 5">
    <name type="scientific">Polyplosphaeria fusca</name>
    <dbReference type="NCBI Taxonomy" id="682080"/>
    <lineage>
        <taxon>Eukaryota</taxon>
        <taxon>Fungi</taxon>
        <taxon>Dikarya</taxon>
        <taxon>Ascomycota</taxon>
        <taxon>Pezizomycotina</taxon>
        <taxon>Dothideomycetes</taxon>
        <taxon>Pleosporomycetidae</taxon>
        <taxon>Pleosporales</taxon>
        <taxon>Tetraplosphaeriaceae</taxon>
        <taxon>Polyplosphaeria</taxon>
    </lineage>
</organism>
<feature type="domain" description="Tudor" evidence="3">
    <location>
        <begin position="117"/>
        <end position="179"/>
    </location>
</feature>